<dbReference type="Proteomes" id="UP000326287">
    <property type="component" value="Chromosome"/>
</dbReference>
<keyword evidence="2" id="KW-0413">Isomerase</keyword>
<dbReference type="Gene3D" id="3.20.20.150">
    <property type="entry name" value="Divalent-metal-dependent TIM barrel enzymes"/>
    <property type="match status" value="1"/>
</dbReference>
<evidence type="ECO:0000259" key="1">
    <source>
        <dbReference type="Pfam" id="PF01261"/>
    </source>
</evidence>
<dbReference type="KEGG" id="halc:EY643_18065"/>
<name>A0A5P9NNQ5_9GAMM</name>
<keyword evidence="3" id="KW-1185">Reference proteome</keyword>
<dbReference type="OrthoDB" id="9780241at2"/>
<dbReference type="AlphaFoldDB" id="A0A5P9NNQ5"/>
<dbReference type="Pfam" id="PF01261">
    <property type="entry name" value="AP_endonuc_2"/>
    <property type="match status" value="1"/>
</dbReference>
<reference evidence="2 3" key="1">
    <citation type="submission" date="2019-02" db="EMBL/GenBank/DDBJ databases">
        <authorList>
            <person name="Li S.-H."/>
        </authorList>
    </citation>
    <scope>NUCLEOTIDE SEQUENCE [LARGE SCALE GENOMIC DNA]</scope>
    <source>
        <strain evidence="2 3">IMCC14385</strain>
    </source>
</reference>
<sequence>MDVRIGMDMRLWGDSVGVAELPQLEMLASLGYAGVEIPLSGQGTSELKLLRVALADLGLVALANTVIPAGSNPIDSSLAVRRRAVDYLKARVDDTAQLGSKVLCGGLFQAQGQLSGVPPTDREWDWSRRCLREVGEHAASCDVKLALEFQSRFDAHLVNTAADASRMCEDIDLENLGVLYNTFHAHLEEFNPARALPAAGERLMLVHLSESHRGELGRGQVQWQETFATLDFLDYHGWLVVQARGLASSGDAVPANIWREQFDSREQLSTDAIALIQHALRLQRQ</sequence>
<dbReference type="RefSeq" id="WP_153240563.1">
    <property type="nucleotide sequence ID" value="NZ_CP036422.1"/>
</dbReference>
<organism evidence="2 3">
    <name type="scientific">Halioglobus maricola</name>
    <dbReference type="NCBI Taxonomy" id="2601894"/>
    <lineage>
        <taxon>Bacteria</taxon>
        <taxon>Pseudomonadati</taxon>
        <taxon>Pseudomonadota</taxon>
        <taxon>Gammaproteobacteria</taxon>
        <taxon>Cellvibrionales</taxon>
        <taxon>Halieaceae</taxon>
        <taxon>Halioglobus</taxon>
    </lineage>
</organism>
<proteinExistence type="predicted"/>
<evidence type="ECO:0000313" key="2">
    <source>
        <dbReference type="EMBL" id="QFU77417.1"/>
    </source>
</evidence>
<dbReference type="InterPro" id="IPR036237">
    <property type="entry name" value="Xyl_isomerase-like_sf"/>
</dbReference>
<feature type="domain" description="Xylose isomerase-like TIM barrel" evidence="1">
    <location>
        <begin position="25"/>
        <end position="243"/>
    </location>
</feature>
<dbReference type="InterPro" id="IPR013022">
    <property type="entry name" value="Xyl_isomerase-like_TIM-brl"/>
</dbReference>
<dbReference type="GO" id="GO:0016853">
    <property type="term" value="F:isomerase activity"/>
    <property type="evidence" value="ECO:0007669"/>
    <property type="project" value="UniProtKB-KW"/>
</dbReference>
<gene>
    <name evidence="2" type="ORF">EY643_18065</name>
</gene>
<protein>
    <submittedName>
        <fullName evidence="2">Sugar phosphate isomerase/epimerase</fullName>
    </submittedName>
</protein>
<dbReference type="InterPro" id="IPR050312">
    <property type="entry name" value="IolE/XylAMocC-like"/>
</dbReference>
<dbReference type="PANTHER" id="PTHR12110">
    <property type="entry name" value="HYDROXYPYRUVATE ISOMERASE"/>
    <property type="match status" value="1"/>
</dbReference>
<dbReference type="EMBL" id="CP036422">
    <property type="protein sequence ID" value="QFU77417.1"/>
    <property type="molecule type" value="Genomic_DNA"/>
</dbReference>
<accession>A0A5P9NNQ5</accession>
<dbReference type="SUPFAM" id="SSF51658">
    <property type="entry name" value="Xylose isomerase-like"/>
    <property type="match status" value="1"/>
</dbReference>
<evidence type="ECO:0000313" key="3">
    <source>
        <dbReference type="Proteomes" id="UP000326287"/>
    </source>
</evidence>